<reference evidence="1" key="1">
    <citation type="journal article" date="2014" name="Int. J. Syst. Evol. Microbiol.">
        <title>Complete genome sequence of Corynebacterium casei LMG S-19264T (=DSM 44701T), isolated from a smear-ripened cheese.</title>
        <authorList>
            <consortium name="US DOE Joint Genome Institute (JGI-PGF)"/>
            <person name="Walter F."/>
            <person name="Albersmeier A."/>
            <person name="Kalinowski J."/>
            <person name="Ruckert C."/>
        </authorList>
    </citation>
    <scope>NUCLEOTIDE SEQUENCE</scope>
    <source>
        <strain evidence="1">CGMCC 1.15454</strain>
    </source>
</reference>
<accession>A0A9W5X4X4</accession>
<organism evidence="1 2">
    <name type="scientific">Lentibacillus populi</name>
    <dbReference type="NCBI Taxonomy" id="1827502"/>
    <lineage>
        <taxon>Bacteria</taxon>
        <taxon>Bacillati</taxon>
        <taxon>Bacillota</taxon>
        <taxon>Bacilli</taxon>
        <taxon>Bacillales</taxon>
        <taxon>Bacillaceae</taxon>
        <taxon>Lentibacillus</taxon>
    </lineage>
</organism>
<evidence type="ECO:0008006" key="3">
    <source>
        <dbReference type="Google" id="ProtNLM"/>
    </source>
</evidence>
<dbReference type="RefSeq" id="WP_102414975.1">
    <property type="nucleotide sequence ID" value="NZ_BMJD01000006.1"/>
</dbReference>
<dbReference type="InterPro" id="IPR025453">
    <property type="entry name" value="DUF4309"/>
</dbReference>
<evidence type="ECO:0000313" key="1">
    <source>
        <dbReference type="EMBL" id="GGB36043.1"/>
    </source>
</evidence>
<sequence length="194" mass="20802">MNVKKGLLVGATAFGFALSGTGLSSVAAESSDTSIPASSVSGIHSSITNQEAAEYLNNIYDQAFTGEMPSSVHGLKINKSTKRDVHQKLGSPQKVKGQFDLYSWNMGNPGYGFSYNKDNTISEIRNFGTGVERQTNLGGITPAVLSEQIGSADNILAVPDTNEMDFVYETGDYELHFVVGSDQTVDHVNLKEAK</sequence>
<protein>
    <recommendedName>
        <fullName evidence="3">DUF4309 domain-containing protein</fullName>
    </recommendedName>
</protein>
<dbReference type="Proteomes" id="UP000621492">
    <property type="component" value="Unassembled WGS sequence"/>
</dbReference>
<dbReference type="EMBL" id="BMJD01000006">
    <property type="protein sequence ID" value="GGB36043.1"/>
    <property type="molecule type" value="Genomic_DNA"/>
</dbReference>
<dbReference type="AlphaFoldDB" id="A0A9W5X4X4"/>
<reference evidence="1" key="2">
    <citation type="submission" date="2020-09" db="EMBL/GenBank/DDBJ databases">
        <authorList>
            <person name="Sun Q."/>
            <person name="Zhou Y."/>
        </authorList>
    </citation>
    <scope>NUCLEOTIDE SEQUENCE</scope>
    <source>
        <strain evidence="1">CGMCC 1.15454</strain>
    </source>
</reference>
<dbReference type="Pfam" id="PF14172">
    <property type="entry name" value="DUF4309"/>
    <property type="match status" value="1"/>
</dbReference>
<evidence type="ECO:0000313" key="2">
    <source>
        <dbReference type="Proteomes" id="UP000621492"/>
    </source>
</evidence>
<proteinExistence type="predicted"/>
<gene>
    <name evidence="1" type="primary">yjgB</name>
    <name evidence="1" type="ORF">GCM10011409_11820</name>
</gene>
<comment type="caution">
    <text evidence="1">The sequence shown here is derived from an EMBL/GenBank/DDBJ whole genome shotgun (WGS) entry which is preliminary data.</text>
</comment>
<name>A0A9W5X4X4_9BACI</name>
<keyword evidence="2" id="KW-1185">Reference proteome</keyword>